<dbReference type="EMBL" id="LXQA010605004">
    <property type="protein sequence ID" value="MCI61721.1"/>
    <property type="molecule type" value="Genomic_DNA"/>
</dbReference>
<organism evidence="1 2">
    <name type="scientific">Trifolium medium</name>
    <dbReference type="NCBI Taxonomy" id="97028"/>
    <lineage>
        <taxon>Eukaryota</taxon>
        <taxon>Viridiplantae</taxon>
        <taxon>Streptophyta</taxon>
        <taxon>Embryophyta</taxon>
        <taxon>Tracheophyta</taxon>
        <taxon>Spermatophyta</taxon>
        <taxon>Magnoliopsida</taxon>
        <taxon>eudicotyledons</taxon>
        <taxon>Gunneridae</taxon>
        <taxon>Pentapetalae</taxon>
        <taxon>rosids</taxon>
        <taxon>fabids</taxon>
        <taxon>Fabales</taxon>
        <taxon>Fabaceae</taxon>
        <taxon>Papilionoideae</taxon>
        <taxon>50 kb inversion clade</taxon>
        <taxon>NPAAA clade</taxon>
        <taxon>Hologalegina</taxon>
        <taxon>IRL clade</taxon>
        <taxon>Trifolieae</taxon>
        <taxon>Trifolium</taxon>
    </lineage>
</organism>
<feature type="non-terminal residue" evidence="1">
    <location>
        <position position="42"/>
    </location>
</feature>
<proteinExistence type="predicted"/>
<name>A0A392TKP6_9FABA</name>
<dbReference type="AlphaFoldDB" id="A0A392TKP6"/>
<accession>A0A392TKP6</accession>
<dbReference type="Proteomes" id="UP000265520">
    <property type="component" value="Unassembled WGS sequence"/>
</dbReference>
<evidence type="ECO:0000313" key="1">
    <source>
        <dbReference type="EMBL" id="MCI61721.1"/>
    </source>
</evidence>
<keyword evidence="2" id="KW-1185">Reference proteome</keyword>
<comment type="caution">
    <text evidence="1">The sequence shown here is derived from an EMBL/GenBank/DDBJ whole genome shotgun (WGS) entry which is preliminary data.</text>
</comment>
<protein>
    <submittedName>
        <fullName evidence="1">Uncharacterized protein</fullName>
    </submittedName>
</protein>
<evidence type="ECO:0000313" key="2">
    <source>
        <dbReference type="Proteomes" id="UP000265520"/>
    </source>
</evidence>
<sequence>MYGCLSPKIFTVSSMYGATPDDPNTFTVAMKCPSATLRRHCL</sequence>
<reference evidence="1 2" key="1">
    <citation type="journal article" date="2018" name="Front. Plant Sci.">
        <title>Red Clover (Trifolium pratense) and Zigzag Clover (T. medium) - A Picture of Genomic Similarities and Differences.</title>
        <authorList>
            <person name="Dluhosova J."/>
            <person name="Istvanek J."/>
            <person name="Nedelnik J."/>
            <person name="Repkova J."/>
        </authorList>
    </citation>
    <scope>NUCLEOTIDE SEQUENCE [LARGE SCALE GENOMIC DNA]</scope>
    <source>
        <strain evidence="2">cv. 10/8</strain>
        <tissue evidence="1">Leaf</tissue>
    </source>
</reference>